<name>A0A498CUE0_9FIRM</name>
<evidence type="ECO:0000256" key="1">
    <source>
        <dbReference type="SAM" id="MobiDB-lite"/>
    </source>
</evidence>
<evidence type="ECO:0000313" key="4">
    <source>
        <dbReference type="Proteomes" id="UP000276301"/>
    </source>
</evidence>
<dbReference type="PROSITE" id="PS51257">
    <property type="entry name" value="PROKAR_LIPOPROTEIN"/>
    <property type="match status" value="1"/>
</dbReference>
<gene>
    <name evidence="3" type="ORF">D4A47_08745</name>
</gene>
<sequence length="403" mass="44067">MKRMLCTLAAGLLCLSLAACESPGADAPGEALPGSPPVTAGVTPAESEPAPGSAEESPEVFPEEAVILRPMEGIGKSELIYGDFLQSGDVLVCSWYERKGEGSELHWMIGAFDLSSGEMRYRFPVDELVWGMEKVSYGPYDYRVLLADRMLYRSSAGETAEEVVPLPENIALLEFGLSTRYSPCAYDYSGNAFTWAAEDGIWVSDAQGENARRILNNSDLPDGMGATPDAPPYLLYAPRFLCNGEKVAAVLFSPYAGDGEHYAGAVLCDLETGARTELEVGKRTNGSIKCGVEDRYVISQSASYTVVLDAQTSETREYPIHFGDHYPDLLFGAQTLVRAAMDDNDEIRFYVCSLDDPDDRSKPLPDFGCNDFDIIGPRRLTESYVYFEDADGDGPWLAAVKYR</sequence>
<protein>
    <recommendedName>
        <fullName evidence="5">DUF5050 domain-containing protein</fullName>
    </recommendedName>
</protein>
<comment type="caution">
    <text evidence="3">The sequence shown here is derived from an EMBL/GenBank/DDBJ whole genome shotgun (WGS) entry which is preliminary data.</text>
</comment>
<evidence type="ECO:0008006" key="5">
    <source>
        <dbReference type="Google" id="ProtNLM"/>
    </source>
</evidence>
<dbReference type="SUPFAM" id="SSF69304">
    <property type="entry name" value="Tricorn protease N-terminal domain"/>
    <property type="match status" value="1"/>
</dbReference>
<feature type="signal peptide" evidence="2">
    <location>
        <begin position="1"/>
        <end position="27"/>
    </location>
</feature>
<evidence type="ECO:0000313" key="3">
    <source>
        <dbReference type="EMBL" id="RLL10335.1"/>
    </source>
</evidence>
<reference evidence="3 4" key="1">
    <citation type="submission" date="2018-10" db="EMBL/GenBank/DDBJ databases">
        <title>Anaerotruncus faecis sp. nov., isolated from human feces.</title>
        <authorList>
            <person name="Wang Y.-J."/>
        </authorList>
    </citation>
    <scope>NUCLEOTIDE SEQUENCE [LARGE SCALE GENOMIC DNA]</scope>
    <source>
        <strain evidence="3 4">22A2-44</strain>
    </source>
</reference>
<dbReference type="AlphaFoldDB" id="A0A498CUE0"/>
<feature type="region of interest" description="Disordered" evidence="1">
    <location>
        <begin position="25"/>
        <end position="60"/>
    </location>
</feature>
<dbReference type="EMBL" id="RCHT01000014">
    <property type="protein sequence ID" value="RLL10335.1"/>
    <property type="molecule type" value="Genomic_DNA"/>
</dbReference>
<feature type="compositionally biased region" description="Low complexity" evidence="1">
    <location>
        <begin position="44"/>
        <end position="55"/>
    </location>
</feature>
<proteinExistence type="predicted"/>
<organism evidence="3 4">
    <name type="scientific">Anaerotruncus massiliensis</name>
    <name type="common">ex Liu et al. 2021</name>
    <dbReference type="NCBI Taxonomy" id="2321404"/>
    <lineage>
        <taxon>Bacteria</taxon>
        <taxon>Bacillati</taxon>
        <taxon>Bacillota</taxon>
        <taxon>Clostridia</taxon>
        <taxon>Eubacteriales</taxon>
        <taxon>Oscillospiraceae</taxon>
        <taxon>Anaerotruncus</taxon>
    </lineage>
</organism>
<evidence type="ECO:0000256" key="2">
    <source>
        <dbReference type="SAM" id="SignalP"/>
    </source>
</evidence>
<feature type="chain" id="PRO_5019865757" description="DUF5050 domain-containing protein" evidence="2">
    <location>
        <begin position="28"/>
        <end position="403"/>
    </location>
</feature>
<keyword evidence="2" id="KW-0732">Signal</keyword>
<accession>A0A498CUE0</accession>
<dbReference type="RefSeq" id="WP_121586995.1">
    <property type="nucleotide sequence ID" value="NZ_RCHT01000014.1"/>
</dbReference>
<keyword evidence="4" id="KW-1185">Reference proteome</keyword>
<dbReference type="Proteomes" id="UP000276301">
    <property type="component" value="Unassembled WGS sequence"/>
</dbReference>